<proteinExistence type="inferred from homology"/>
<feature type="domain" description="Anoctamin dimerisation" evidence="10">
    <location>
        <begin position="5"/>
        <end position="34"/>
    </location>
</feature>
<dbReference type="Pfam" id="PF04547">
    <property type="entry name" value="Anoctamin"/>
    <property type="match status" value="1"/>
</dbReference>
<organism evidence="11 12">
    <name type="scientific">Dibothriocephalus latus</name>
    <name type="common">Fish tapeworm</name>
    <name type="synonym">Diphyllobothrium latum</name>
    <dbReference type="NCBI Taxonomy" id="60516"/>
    <lineage>
        <taxon>Eukaryota</taxon>
        <taxon>Metazoa</taxon>
        <taxon>Spiralia</taxon>
        <taxon>Lophotrochozoa</taxon>
        <taxon>Platyhelminthes</taxon>
        <taxon>Cestoda</taxon>
        <taxon>Eucestoda</taxon>
        <taxon>Diphyllobothriidea</taxon>
        <taxon>Diphyllobothriidae</taxon>
        <taxon>Dibothriocephalus</taxon>
    </lineage>
</organism>
<evidence type="ECO:0000256" key="4">
    <source>
        <dbReference type="ARBA" id="ARBA00022692"/>
    </source>
</evidence>
<evidence type="ECO:0000259" key="9">
    <source>
        <dbReference type="Pfam" id="PF04547"/>
    </source>
</evidence>
<dbReference type="InterPro" id="IPR049452">
    <property type="entry name" value="Anoctamin_TM"/>
</dbReference>
<accession>A0A3P7LGJ3</accession>
<feature type="domain" description="Anoctamin transmembrane" evidence="9">
    <location>
        <begin position="37"/>
        <end position="84"/>
    </location>
</feature>
<evidence type="ECO:0000256" key="1">
    <source>
        <dbReference type="ARBA" id="ARBA00004651"/>
    </source>
</evidence>
<reference evidence="11 12" key="1">
    <citation type="submission" date="2018-11" db="EMBL/GenBank/DDBJ databases">
        <authorList>
            <consortium name="Pathogen Informatics"/>
        </authorList>
    </citation>
    <scope>NUCLEOTIDE SEQUENCE [LARGE SCALE GENOMIC DNA]</scope>
</reference>
<dbReference type="PANTHER" id="PTHR12308:SF83">
    <property type="entry name" value="ANOCTAMIN"/>
    <property type="match status" value="1"/>
</dbReference>
<evidence type="ECO:0000256" key="2">
    <source>
        <dbReference type="ARBA" id="ARBA00009671"/>
    </source>
</evidence>
<name>A0A3P7LGJ3_DIBLA</name>
<comment type="similarity">
    <text evidence="2 8">Belongs to the anoctamin family.</text>
</comment>
<dbReference type="GO" id="GO:0005254">
    <property type="term" value="F:chloride channel activity"/>
    <property type="evidence" value="ECO:0007669"/>
    <property type="project" value="TreeGrafter"/>
</dbReference>
<dbReference type="InterPro" id="IPR032394">
    <property type="entry name" value="Anoct_dimer"/>
</dbReference>
<evidence type="ECO:0000256" key="5">
    <source>
        <dbReference type="ARBA" id="ARBA00022989"/>
    </source>
</evidence>
<dbReference type="PANTHER" id="PTHR12308">
    <property type="entry name" value="ANOCTAMIN"/>
    <property type="match status" value="1"/>
</dbReference>
<evidence type="ECO:0000259" key="10">
    <source>
        <dbReference type="Pfam" id="PF16178"/>
    </source>
</evidence>
<keyword evidence="5 8" id="KW-1133">Transmembrane helix</keyword>
<protein>
    <recommendedName>
        <fullName evidence="8">Anoctamin</fullName>
    </recommendedName>
</protein>
<evidence type="ECO:0000313" key="11">
    <source>
        <dbReference type="EMBL" id="VDN10997.1"/>
    </source>
</evidence>
<evidence type="ECO:0000256" key="8">
    <source>
        <dbReference type="RuleBase" id="RU280814"/>
    </source>
</evidence>
<gene>
    <name evidence="11" type="ORF">DILT_LOCUS6828</name>
</gene>
<keyword evidence="12" id="KW-1185">Reference proteome</keyword>
<dbReference type="GO" id="GO:0046983">
    <property type="term" value="F:protein dimerization activity"/>
    <property type="evidence" value="ECO:0007669"/>
    <property type="project" value="InterPro"/>
</dbReference>
<dbReference type="InterPro" id="IPR007632">
    <property type="entry name" value="Anoctamin"/>
</dbReference>
<evidence type="ECO:0000256" key="7">
    <source>
        <dbReference type="ARBA" id="ARBA00023180"/>
    </source>
</evidence>
<dbReference type="EMBL" id="UYRU01050450">
    <property type="protein sequence ID" value="VDN10997.1"/>
    <property type="molecule type" value="Genomic_DNA"/>
</dbReference>
<sequence>MQPKARKHQSEMNMRILLTEQWASLHKIFKYQPLDYVRLYFGESVGLYFAWLGLYTSWLIPIGIFGLIIFCLGAIDIMDDTQMYVPCCTS</sequence>
<keyword evidence="7" id="KW-0325">Glycoprotein</keyword>
<comment type="subcellular location">
    <subcellularLocation>
        <location evidence="1">Cell membrane</location>
        <topology evidence="1">Multi-pass membrane protein</topology>
    </subcellularLocation>
    <subcellularLocation>
        <location evidence="8">Membrane</location>
        <topology evidence="8">Multi-pass membrane protein</topology>
    </subcellularLocation>
</comment>
<dbReference type="AlphaFoldDB" id="A0A3P7LGJ3"/>
<dbReference type="Proteomes" id="UP000281553">
    <property type="component" value="Unassembled WGS sequence"/>
</dbReference>
<feature type="transmembrane region" description="Helical" evidence="8">
    <location>
        <begin position="48"/>
        <end position="75"/>
    </location>
</feature>
<evidence type="ECO:0000313" key="12">
    <source>
        <dbReference type="Proteomes" id="UP000281553"/>
    </source>
</evidence>
<dbReference type="GO" id="GO:0005886">
    <property type="term" value="C:plasma membrane"/>
    <property type="evidence" value="ECO:0007669"/>
    <property type="project" value="UniProtKB-SubCell"/>
</dbReference>
<dbReference type="Pfam" id="PF16178">
    <property type="entry name" value="Anoct_dimer"/>
    <property type="match status" value="1"/>
</dbReference>
<comment type="caution">
    <text evidence="8">Lacks conserved residue(s) required for the propagation of feature annotation.</text>
</comment>
<evidence type="ECO:0000256" key="3">
    <source>
        <dbReference type="ARBA" id="ARBA00022475"/>
    </source>
</evidence>
<evidence type="ECO:0000256" key="6">
    <source>
        <dbReference type="ARBA" id="ARBA00023136"/>
    </source>
</evidence>
<keyword evidence="4 8" id="KW-0812">Transmembrane</keyword>
<keyword evidence="3" id="KW-1003">Cell membrane</keyword>
<dbReference type="OrthoDB" id="6145781at2759"/>
<keyword evidence="6 8" id="KW-0472">Membrane</keyword>